<organism evidence="7">
    <name type="scientific">Haptolina ericina</name>
    <dbReference type="NCBI Taxonomy" id="156174"/>
    <lineage>
        <taxon>Eukaryota</taxon>
        <taxon>Haptista</taxon>
        <taxon>Haptophyta</taxon>
        <taxon>Prymnesiophyceae</taxon>
        <taxon>Prymnesiales</taxon>
        <taxon>Prymnesiaceae</taxon>
        <taxon>Haptolina</taxon>
    </lineage>
</organism>
<evidence type="ECO:0000259" key="6">
    <source>
        <dbReference type="PROSITE" id="PS51471"/>
    </source>
</evidence>
<dbReference type="Pfam" id="PF13640">
    <property type="entry name" value="2OG-FeII_Oxy_3"/>
    <property type="match status" value="1"/>
</dbReference>
<keyword evidence="4" id="KW-0560">Oxidoreductase</keyword>
<evidence type="ECO:0000256" key="3">
    <source>
        <dbReference type="ARBA" id="ARBA00022964"/>
    </source>
</evidence>
<dbReference type="Gene3D" id="2.60.120.620">
    <property type="entry name" value="q2cbj1_9rhob like domain"/>
    <property type="match status" value="1"/>
</dbReference>
<dbReference type="PANTHER" id="PTHR10869:SF226">
    <property type="entry name" value="PROLYL 4-HYDROXYLASE ALPHA SUBUNIT DOMAIN-CONTAINING PROTEIN"/>
    <property type="match status" value="1"/>
</dbReference>
<evidence type="ECO:0000313" key="7">
    <source>
        <dbReference type="EMBL" id="CAE0152393.1"/>
    </source>
</evidence>
<dbReference type="GO" id="GO:0031418">
    <property type="term" value="F:L-ascorbic acid binding"/>
    <property type="evidence" value="ECO:0007669"/>
    <property type="project" value="InterPro"/>
</dbReference>
<comment type="cofactor">
    <cofactor evidence="1">
        <name>L-ascorbate</name>
        <dbReference type="ChEBI" id="CHEBI:38290"/>
    </cofactor>
</comment>
<keyword evidence="3" id="KW-0223">Dioxygenase</keyword>
<keyword evidence="5" id="KW-0408">Iron</keyword>
<reference evidence="7" key="1">
    <citation type="submission" date="2021-01" db="EMBL/GenBank/DDBJ databases">
        <authorList>
            <person name="Corre E."/>
            <person name="Pelletier E."/>
            <person name="Niang G."/>
            <person name="Scheremetjew M."/>
            <person name="Finn R."/>
            <person name="Kale V."/>
            <person name="Holt S."/>
            <person name="Cochrane G."/>
            <person name="Meng A."/>
            <person name="Brown T."/>
            <person name="Cohen L."/>
        </authorList>
    </citation>
    <scope>NUCLEOTIDE SEQUENCE</scope>
    <source>
        <strain evidence="7">CCMP281</strain>
    </source>
</reference>
<evidence type="ECO:0000256" key="2">
    <source>
        <dbReference type="ARBA" id="ARBA00022723"/>
    </source>
</evidence>
<dbReference type="EMBL" id="HBHX01071335">
    <property type="protein sequence ID" value="CAE0152393.1"/>
    <property type="molecule type" value="Transcribed_RNA"/>
</dbReference>
<dbReference type="GO" id="GO:0005506">
    <property type="term" value="F:iron ion binding"/>
    <property type="evidence" value="ECO:0007669"/>
    <property type="project" value="InterPro"/>
</dbReference>
<evidence type="ECO:0000256" key="1">
    <source>
        <dbReference type="ARBA" id="ARBA00001961"/>
    </source>
</evidence>
<dbReference type="GO" id="GO:0004656">
    <property type="term" value="F:procollagen-proline 4-dioxygenase activity"/>
    <property type="evidence" value="ECO:0007669"/>
    <property type="project" value="TreeGrafter"/>
</dbReference>
<sequence length="452" mass="51247">MAHAICAHLLYGFGALAKAMEARDHREDIILSIAHNCTVWLGNTLGEPWMGCVVSELDDVRDRAKLSGSRHRPGQLLERLRPGGKEDASSDFLKNVMRNYSCEVADGGSQPLRSFQWSYHRSNPCGQNSDRMEEMLNFTYFAGFLPAGNDIRSGFMTKTEALDACDADATCAGVTYQAQDMEFSTPDSKLYITLKSSAEGRTKALDWHTWRKLRELDCSTEAQQRRLEPMVLTVHVLQESPPIYLVDDFVTDDECENMVRSTLPKMGPSQVGGGGASSYRRSYSVNMVPDFEDEDHVITRLARRKFAFAREVAKYDVWEGVGQEPINAVYYKDDGDQYRPHCDGECNGRRYKLGSRVASSLAYCTVADRGGYTLFTRTHLKVVPRQRQLLFFGYFFNESKVGVPMDNGWTEHTGCPLRTGRKWIATMWYREGVSAEKDWEYWSHQPQALFGV</sequence>
<dbReference type="InterPro" id="IPR006620">
    <property type="entry name" value="Pro_4_hyd_alph"/>
</dbReference>
<dbReference type="AlphaFoldDB" id="A0A7S3FJY8"/>
<dbReference type="InterPro" id="IPR045054">
    <property type="entry name" value="P4HA-like"/>
</dbReference>
<dbReference type="InterPro" id="IPR005123">
    <property type="entry name" value="Oxoglu/Fe-dep_dioxygenase_dom"/>
</dbReference>
<name>A0A7S3FJY8_9EUKA</name>
<evidence type="ECO:0000256" key="4">
    <source>
        <dbReference type="ARBA" id="ARBA00023002"/>
    </source>
</evidence>
<protein>
    <recommendedName>
        <fullName evidence="6">Fe2OG dioxygenase domain-containing protein</fullName>
    </recommendedName>
</protein>
<dbReference type="SMART" id="SM00702">
    <property type="entry name" value="P4Hc"/>
    <property type="match status" value="1"/>
</dbReference>
<evidence type="ECO:0000256" key="5">
    <source>
        <dbReference type="ARBA" id="ARBA00023004"/>
    </source>
</evidence>
<accession>A0A7S3FJY8</accession>
<dbReference type="InterPro" id="IPR044862">
    <property type="entry name" value="Pro_4_hyd_alph_FE2OG_OXY"/>
</dbReference>
<dbReference type="PANTHER" id="PTHR10869">
    <property type="entry name" value="PROLYL 4-HYDROXYLASE ALPHA SUBUNIT"/>
    <property type="match status" value="1"/>
</dbReference>
<proteinExistence type="predicted"/>
<dbReference type="GO" id="GO:0005783">
    <property type="term" value="C:endoplasmic reticulum"/>
    <property type="evidence" value="ECO:0007669"/>
    <property type="project" value="TreeGrafter"/>
</dbReference>
<feature type="domain" description="Fe2OG dioxygenase" evidence="6">
    <location>
        <begin position="322"/>
        <end position="431"/>
    </location>
</feature>
<dbReference type="PROSITE" id="PS51471">
    <property type="entry name" value="FE2OG_OXY"/>
    <property type="match status" value="1"/>
</dbReference>
<gene>
    <name evidence="7" type="ORF">HERI1096_LOCUS39456</name>
</gene>
<keyword evidence="2" id="KW-0479">Metal-binding</keyword>